<evidence type="ECO:0000256" key="5">
    <source>
        <dbReference type="ARBA" id="ARBA00030766"/>
    </source>
</evidence>
<comment type="subcellular location">
    <subcellularLocation>
        <location evidence="1">Nucleus</location>
    </subcellularLocation>
</comment>
<dbReference type="InterPro" id="IPR042239">
    <property type="entry name" value="Nop_C"/>
</dbReference>
<dbReference type="InterPro" id="IPR036070">
    <property type="entry name" value="Nop_dom_sf"/>
</dbReference>
<name>A0A915NPV3_9BILA</name>
<dbReference type="InterPro" id="IPR019175">
    <property type="entry name" value="Prp31_C"/>
</dbReference>
<feature type="domain" description="Nop" evidence="9">
    <location>
        <begin position="84"/>
        <end position="185"/>
    </location>
</feature>
<dbReference type="InterPro" id="IPR002687">
    <property type="entry name" value="Nop_dom"/>
</dbReference>
<evidence type="ECO:0000313" key="10">
    <source>
        <dbReference type="Proteomes" id="UP000887560"/>
    </source>
</evidence>
<proteinExistence type="predicted"/>
<evidence type="ECO:0000256" key="2">
    <source>
        <dbReference type="ARBA" id="ARBA00013538"/>
    </source>
</evidence>
<keyword evidence="8" id="KW-0732">Signal</keyword>
<evidence type="ECO:0000256" key="8">
    <source>
        <dbReference type="SAM" id="SignalP"/>
    </source>
</evidence>
<dbReference type="GO" id="GO:0005687">
    <property type="term" value="C:U4 snRNP"/>
    <property type="evidence" value="ECO:0007669"/>
    <property type="project" value="TreeGrafter"/>
</dbReference>
<dbReference type="PANTHER" id="PTHR13904:SF0">
    <property type="entry name" value="U4_U6 SMALL NUCLEAR RIBONUCLEOPROTEIN PRP31"/>
    <property type="match status" value="1"/>
</dbReference>
<keyword evidence="10" id="KW-1185">Reference proteome</keyword>
<feature type="signal peptide" evidence="8">
    <location>
        <begin position="1"/>
        <end position="30"/>
    </location>
</feature>
<accession>A0A915NPV3</accession>
<dbReference type="Pfam" id="PF09785">
    <property type="entry name" value="Prp31_C"/>
    <property type="match status" value="1"/>
</dbReference>
<evidence type="ECO:0000256" key="1">
    <source>
        <dbReference type="ARBA" id="ARBA00004123"/>
    </source>
</evidence>
<dbReference type="PROSITE" id="PS51358">
    <property type="entry name" value="NOP"/>
    <property type="match status" value="1"/>
</dbReference>
<dbReference type="SUPFAM" id="SSF89124">
    <property type="entry name" value="Nop domain"/>
    <property type="match status" value="1"/>
</dbReference>
<dbReference type="AlphaFoldDB" id="A0A915NPV3"/>
<comment type="function">
    <text evidence="6">Involved in pre-mRNA splicing as component of the spliceosome. Required for the assembly of the U4/U5/U6 tri-snRNP complex, one of the building blocks of the spliceosome.</text>
</comment>
<evidence type="ECO:0000313" key="11">
    <source>
        <dbReference type="WBParaSite" id="scf7180000420843.g5807"/>
    </source>
</evidence>
<evidence type="ECO:0000256" key="7">
    <source>
        <dbReference type="SAM" id="MobiDB-lite"/>
    </source>
</evidence>
<evidence type="ECO:0000256" key="3">
    <source>
        <dbReference type="ARBA" id="ARBA00023242"/>
    </source>
</evidence>
<feature type="chain" id="PRO_5037134049" description="U4/U6 small nuclear ribonucleoprotein Prp31" evidence="8">
    <location>
        <begin position="31"/>
        <end position="298"/>
    </location>
</feature>
<dbReference type="PANTHER" id="PTHR13904">
    <property type="entry name" value="PRE-MRNA SPLICING FACTOR PRP31"/>
    <property type="match status" value="1"/>
</dbReference>
<evidence type="ECO:0000259" key="9">
    <source>
        <dbReference type="PROSITE" id="PS51358"/>
    </source>
</evidence>
<dbReference type="Pfam" id="PF01798">
    <property type="entry name" value="Nop"/>
    <property type="match status" value="2"/>
</dbReference>
<dbReference type="Gene3D" id="1.10.246.90">
    <property type="entry name" value="Nop domain"/>
    <property type="match status" value="1"/>
</dbReference>
<dbReference type="GO" id="GO:0071011">
    <property type="term" value="C:precatalytic spliceosome"/>
    <property type="evidence" value="ECO:0007669"/>
    <property type="project" value="TreeGrafter"/>
</dbReference>
<evidence type="ECO:0000256" key="6">
    <source>
        <dbReference type="ARBA" id="ARBA00045397"/>
    </source>
</evidence>
<protein>
    <recommendedName>
        <fullName evidence="2">U4/U6 small nuclear ribonucleoprotein Prp31</fullName>
    </recommendedName>
    <alternativeName>
        <fullName evidence="5">Pre-mRNA-processing factor 31</fullName>
    </alternativeName>
</protein>
<reference evidence="11" key="1">
    <citation type="submission" date="2022-11" db="UniProtKB">
        <authorList>
            <consortium name="WormBaseParasite"/>
        </authorList>
    </citation>
    <scope>IDENTIFICATION</scope>
</reference>
<dbReference type="GO" id="GO:0000244">
    <property type="term" value="P:spliceosomal tri-snRNP complex assembly"/>
    <property type="evidence" value="ECO:0007669"/>
    <property type="project" value="InterPro"/>
</dbReference>
<evidence type="ECO:0000256" key="4">
    <source>
        <dbReference type="ARBA" id="ARBA00023274"/>
    </source>
</evidence>
<keyword evidence="4" id="KW-0687">Ribonucleoprotein</keyword>
<dbReference type="Gene3D" id="1.10.287.4070">
    <property type="match status" value="1"/>
</dbReference>
<keyword evidence="3" id="KW-0539">Nucleus</keyword>
<organism evidence="10 11">
    <name type="scientific">Meloidogyne floridensis</name>
    <dbReference type="NCBI Taxonomy" id="298350"/>
    <lineage>
        <taxon>Eukaryota</taxon>
        <taxon>Metazoa</taxon>
        <taxon>Ecdysozoa</taxon>
        <taxon>Nematoda</taxon>
        <taxon>Chromadorea</taxon>
        <taxon>Rhabditida</taxon>
        <taxon>Tylenchina</taxon>
        <taxon>Tylenchomorpha</taxon>
        <taxon>Tylenchoidea</taxon>
        <taxon>Meloidogynidae</taxon>
        <taxon>Meloidogyninae</taxon>
        <taxon>Meloidogyne</taxon>
    </lineage>
</organism>
<dbReference type="WBParaSite" id="scf7180000420843.g5807">
    <property type="protein sequence ID" value="scf7180000420843.g5807"/>
    <property type="gene ID" value="scf7180000420843.g5807"/>
</dbReference>
<dbReference type="InterPro" id="IPR027105">
    <property type="entry name" value="Prp31"/>
</dbReference>
<sequence>MILRTILETFLRTFRFILFWVCFCIRSVDRDEFRVVSVTASTSQGTRLEQNELDIIIEACSMAEELYDQRMKMHMFVELRMSLIAPNLCRIVGAGTAAMIVSQCGGLTPTLSGFSSSAILPHTGFIYHHPIVQSLQPDLRRKAARLIAAKCTLAARIDSIHSSMDGRIGEQLMQEVKLKLEKMQEPPPVKNRKPLPKPLDKASKKRGGKRVRKQKELLKATELRKKANRMNFGELQEDVMQDHIGFTMGQAKSSSLPVGSRIRAAVVDNKTRVKMSQKLQKTIEKTRQHGGVTSIAAK</sequence>
<feature type="compositionally biased region" description="Basic residues" evidence="7">
    <location>
        <begin position="203"/>
        <end position="213"/>
    </location>
</feature>
<dbReference type="Proteomes" id="UP000887560">
    <property type="component" value="Unplaced"/>
</dbReference>
<dbReference type="GO" id="GO:0046540">
    <property type="term" value="C:U4/U6 x U5 tri-snRNP complex"/>
    <property type="evidence" value="ECO:0007669"/>
    <property type="project" value="InterPro"/>
</dbReference>
<feature type="region of interest" description="Disordered" evidence="7">
    <location>
        <begin position="182"/>
        <end position="213"/>
    </location>
</feature>